<feature type="coiled-coil region" evidence="1">
    <location>
        <begin position="127"/>
        <end position="231"/>
    </location>
</feature>
<dbReference type="Proteomes" id="UP000319817">
    <property type="component" value="Chromosome"/>
</dbReference>
<sequence length="634" mass="70761">MPDTSQNSKPSQSFDDLKDELDEVYRANERTADLYDQAVAERNKLAEDCESLQEKLECLEAEVETASHQREQELQQTTSRLEAEKSQLQTQLGQQQSDNAKLSVELSTATTQVSDADSCTASLKTELGQVESQLEHQIQESDRLKSELTSHGNELEEALKREQQVSGEKRALAKQRDELASILDAANTQKQAAQQAADLASDKAVSLSSQNLSLQQSTSKLEKEISRLADELIQRDAEIASVRDAHHNLNRSHCKLQADHDQVASEAATRLQQWEIARGQVDALSQEKSSLELRLQSAADLASQQTKQIAFIQGKLGDRDAELADLRSQLSHSQSELEQVRVDQKLSAGSAERLMQTLQAKIRRLQSDLLANAKAVEQHTVQRDLLESELSVSVKKLQQTEALLSNFVAELERVGRERREQDALILQVRSEAAEQQVQSAQHVDQLEQQLITLRQSLAESQSNLEHERSLYAKHLAESSSDAADVTQETETSEDIDQARTPSDEQLEIEPCNDDRTTPPESVHVTQEPEVAPEPVQVAEPTRTDDDLTVIKGIGRKIKELLSANGIDSFRCLASIDSAKLEQILKDAGMSRKRHDPATWAEQAVLAADGKMERLKELQRNRAKSWVTRCVRPVH</sequence>
<dbReference type="EMBL" id="CP036526">
    <property type="protein sequence ID" value="QDT10896.1"/>
    <property type="molecule type" value="Genomic_DNA"/>
</dbReference>
<name>A0A517NUU8_9BACT</name>
<evidence type="ECO:0000256" key="2">
    <source>
        <dbReference type="SAM" id="MobiDB-lite"/>
    </source>
</evidence>
<protein>
    <submittedName>
        <fullName evidence="3">Chromosome partition protein Smc</fullName>
    </submittedName>
</protein>
<evidence type="ECO:0000256" key="1">
    <source>
        <dbReference type="SAM" id="Coils"/>
    </source>
</evidence>
<evidence type="ECO:0000313" key="4">
    <source>
        <dbReference type="Proteomes" id="UP000319817"/>
    </source>
</evidence>
<evidence type="ECO:0000313" key="3">
    <source>
        <dbReference type="EMBL" id="QDT10896.1"/>
    </source>
</evidence>
<feature type="compositionally biased region" description="Polar residues" evidence="2">
    <location>
        <begin position="477"/>
        <end position="489"/>
    </location>
</feature>
<dbReference type="Gene3D" id="1.10.150.20">
    <property type="entry name" value="5' to 3' exonuclease, C-terminal subdomain"/>
    <property type="match status" value="1"/>
</dbReference>
<keyword evidence="1" id="KW-0175">Coiled coil</keyword>
<dbReference type="SUPFAM" id="SSF90257">
    <property type="entry name" value="Myosin rod fragments"/>
    <property type="match status" value="1"/>
</dbReference>
<dbReference type="RefSeq" id="WP_145418605.1">
    <property type="nucleotide sequence ID" value="NZ_CP036526.1"/>
</dbReference>
<keyword evidence="4" id="KW-1185">Reference proteome</keyword>
<feature type="coiled-coil region" evidence="1">
    <location>
        <begin position="281"/>
        <end position="368"/>
    </location>
</feature>
<feature type="region of interest" description="Disordered" evidence="2">
    <location>
        <begin position="476"/>
        <end position="541"/>
    </location>
</feature>
<reference evidence="3 4" key="1">
    <citation type="submission" date="2019-02" db="EMBL/GenBank/DDBJ databases">
        <title>Deep-cultivation of Planctomycetes and their phenomic and genomic characterization uncovers novel biology.</title>
        <authorList>
            <person name="Wiegand S."/>
            <person name="Jogler M."/>
            <person name="Boedeker C."/>
            <person name="Pinto D."/>
            <person name="Vollmers J."/>
            <person name="Rivas-Marin E."/>
            <person name="Kohn T."/>
            <person name="Peeters S.H."/>
            <person name="Heuer A."/>
            <person name="Rast P."/>
            <person name="Oberbeckmann S."/>
            <person name="Bunk B."/>
            <person name="Jeske O."/>
            <person name="Meyerdierks A."/>
            <person name="Storesund J.E."/>
            <person name="Kallscheuer N."/>
            <person name="Luecker S."/>
            <person name="Lage O.M."/>
            <person name="Pohl T."/>
            <person name="Merkel B.J."/>
            <person name="Hornburger P."/>
            <person name="Mueller R.-W."/>
            <person name="Bruemmer F."/>
            <person name="Labrenz M."/>
            <person name="Spormann A.M."/>
            <person name="Op den Camp H."/>
            <person name="Overmann J."/>
            <person name="Amann R."/>
            <person name="Jetten M.S.M."/>
            <person name="Mascher T."/>
            <person name="Medema M.H."/>
            <person name="Devos D.P."/>
            <person name="Kaster A.-K."/>
            <person name="Ovreas L."/>
            <person name="Rohde M."/>
            <person name="Galperin M.Y."/>
            <person name="Jogler C."/>
        </authorList>
    </citation>
    <scope>NUCLEOTIDE SEQUENCE [LARGE SCALE GENOMIC DNA]</scope>
    <source>
        <strain evidence="3 4">K23_9</strain>
    </source>
</reference>
<dbReference type="AlphaFoldDB" id="A0A517NUU8"/>
<dbReference type="OrthoDB" id="1493222at2"/>
<gene>
    <name evidence="3" type="primary">smc_3</name>
    <name evidence="3" type="ORF">K239x_28870</name>
</gene>
<feature type="coiled-coil region" evidence="1">
    <location>
        <begin position="35"/>
        <end position="98"/>
    </location>
</feature>
<organism evidence="3 4">
    <name type="scientific">Stieleria marina</name>
    <dbReference type="NCBI Taxonomy" id="1930275"/>
    <lineage>
        <taxon>Bacteria</taxon>
        <taxon>Pseudomonadati</taxon>
        <taxon>Planctomycetota</taxon>
        <taxon>Planctomycetia</taxon>
        <taxon>Pirellulales</taxon>
        <taxon>Pirellulaceae</taxon>
        <taxon>Stieleria</taxon>
    </lineage>
</organism>
<accession>A0A517NUU8</accession>
<proteinExistence type="predicted"/>